<dbReference type="AlphaFoldDB" id="A0AA35VYB4"/>
<keyword evidence="3" id="KW-1185">Reference proteome</keyword>
<dbReference type="PROSITE" id="PS51391">
    <property type="entry name" value="CID"/>
    <property type="match status" value="1"/>
</dbReference>
<feature type="domain" description="CID" evidence="1">
    <location>
        <begin position="1"/>
        <end position="131"/>
    </location>
</feature>
<evidence type="ECO:0000259" key="1">
    <source>
        <dbReference type="PROSITE" id="PS51391"/>
    </source>
</evidence>
<evidence type="ECO:0000313" key="3">
    <source>
        <dbReference type="Proteomes" id="UP001174909"/>
    </source>
</evidence>
<dbReference type="Gene3D" id="1.25.40.90">
    <property type="match status" value="1"/>
</dbReference>
<feature type="non-terminal residue" evidence="2">
    <location>
        <position position="199"/>
    </location>
</feature>
<evidence type="ECO:0000313" key="2">
    <source>
        <dbReference type="EMBL" id="CAI7998475.1"/>
    </source>
</evidence>
<dbReference type="Proteomes" id="UP001174909">
    <property type="component" value="Unassembled WGS sequence"/>
</dbReference>
<dbReference type="SMART" id="SM00582">
    <property type="entry name" value="RPR"/>
    <property type="match status" value="1"/>
</dbReference>
<dbReference type="GO" id="GO:0000993">
    <property type="term" value="F:RNA polymerase II complex binding"/>
    <property type="evidence" value="ECO:0007669"/>
    <property type="project" value="TreeGrafter"/>
</dbReference>
<dbReference type="EMBL" id="CASHTH010000349">
    <property type="protein sequence ID" value="CAI7998475.1"/>
    <property type="molecule type" value="Genomic_DNA"/>
</dbReference>
<comment type="caution">
    <text evidence="2">The sequence shown here is derived from an EMBL/GenBank/DDBJ whole genome shotgun (WGS) entry which is preliminary data.</text>
</comment>
<dbReference type="PANTHER" id="PTHR12460:SF0">
    <property type="entry name" value="CID DOMAIN-CONTAINING PROTEIN-RELATED"/>
    <property type="match status" value="1"/>
</dbReference>
<proteinExistence type="predicted"/>
<dbReference type="SUPFAM" id="SSF48464">
    <property type="entry name" value="ENTH/VHS domain"/>
    <property type="match status" value="1"/>
</dbReference>
<dbReference type="InterPro" id="IPR006569">
    <property type="entry name" value="CID_dom"/>
</dbReference>
<gene>
    <name evidence="2" type="ORF">GBAR_LOCUS2447</name>
</gene>
<name>A0AA35VYB4_GEOBA</name>
<dbReference type="Pfam" id="PF04818">
    <property type="entry name" value="CID"/>
    <property type="match status" value="1"/>
</dbReference>
<protein>
    <submittedName>
        <fullName evidence="2">Regulation of nuclear pre-mRNA domain-containing protein 1A</fullName>
    </submittedName>
</protein>
<sequence length="199" mass="22588">MSSFSVATLQEKMSRLSASQESIETLSLWIIHHKAFAKTSVAVWATSFTSADADHRLVLLYLANDILQNSRRKSADMFGELFRDPLRQVVPHICGQKIQSSVERMLRIWRERKVYDKAFVKHLDQLLCGSQSEEEEEVAETAVSVTTPPPEPMPDFKLSLLEDAVRELSKFQGEMRVKESSVDSLPMDVWDSSSLSLLK</sequence>
<dbReference type="GO" id="GO:0031124">
    <property type="term" value="P:mRNA 3'-end processing"/>
    <property type="evidence" value="ECO:0007669"/>
    <property type="project" value="TreeGrafter"/>
</dbReference>
<reference evidence="2" key="1">
    <citation type="submission" date="2023-03" db="EMBL/GenBank/DDBJ databases">
        <authorList>
            <person name="Steffen K."/>
            <person name="Cardenas P."/>
        </authorList>
    </citation>
    <scope>NUCLEOTIDE SEQUENCE</scope>
</reference>
<organism evidence="2 3">
    <name type="scientific">Geodia barretti</name>
    <name type="common">Barrett's horny sponge</name>
    <dbReference type="NCBI Taxonomy" id="519541"/>
    <lineage>
        <taxon>Eukaryota</taxon>
        <taxon>Metazoa</taxon>
        <taxon>Porifera</taxon>
        <taxon>Demospongiae</taxon>
        <taxon>Heteroscleromorpha</taxon>
        <taxon>Tetractinellida</taxon>
        <taxon>Astrophorina</taxon>
        <taxon>Geodiidae</taxon>
        <taxon>Geodia</taxon>
    </lineage>
</organism>
<dbReference type="CDD" id="cd16981">
    <property type="entry name" value="CID_RPRD_like"/>
    <property type="match status" value="1"/>
</dbReference>
<dbReference type="PANTHER" id="PTHR12460">
    <property type="entry name" value="CYCLIN-DEPENDENT KINASE INHIBITOR-RELATED PROTEIN"/>
    <property type="match status" value="1"/>
</dbReference>
<accession>A0AA35VYB4</accession>
<dbReference type="InterPro" id="IPR008942">
    <property type="entry name" value="ENTH_VHS"/>
</dbReference>